<dbReference type="NCBIfam" id="TIGR00466">
    <property type="entry name" value="kdsB"/>
    <property type="match status" value="1"/>
</dbReference>
<organism evidence="4 5">
    <name type="scientific">SAR86 cluster bacterium</name>
    <dbReference type="NCBI Taxonomy" id="2030880"/>
    <lineage>
        <taxon>Bacteria</taxon>
        <taxon>Pseudomonadati</taxon>
        <taxon>Pseudomonadota</taxon>
        <taxon>Gammaproteobacteria</taxon>
        <taxon>SAR86 cluster</taxon>
    </lineage>
</organism>
<dbReference type="InterPro" id="IPR029044">
    <property type="entry name" value="Nucleotide-diphossugar_trans"/>
</dbReference>
<keyword evidence="2 4" id="KW-0548">Nucleotidyltransferase</keyword>
<keyword evidence="3" id="KW-0448">Lipopolysaccharide biosynthesis</keyword>
<keyword evidence="1 4" id="KW-0808">Transferase</keyword>
<dbReference type="InterPro" id="IPR003329">
    <property type="entry name" value="Cytidylyl_trans"/>
</dbReference>
<dbReference type="GO" id="GO:0008690">
    <property type="term" value="F:3-deoxy-manno-octulosonate cytidylyltransferase activity"/>
    <property type="evidence" value="ECO:0007669"/>
    <property type="project" value="UniProtKB-EC"/>
</dbReference>
<dbReference type="InterPro" id="IPR004528">
    <property type="entry name" value="KdsB"/>
</dbReference>
<dbReference type="Gene3D" id="3.90.550.10">
    <property type="entry name" value="Spore Coat Polysaccharide Biosynthesis Protein SpsA, Chain A"/>
    <property type="match status" value="1"/>
</dbReference>
<evidence type="ECO:0000313" key="5">
    <source>
        <dbReference type="Proteomes" id="UP000711391"/>
    </source>
</evidence>
<dbReference type="CDD" id="cd02517">
    <property type="entry name" value="CMP-KDO-Synthetase"/>
    <property type="match status" value="1"/>
</dbReference>
<dbReference type="EMBL" id="JADHQD010000029">
    <property type="protein sequence ID" value="MBL6818596.1"/>
    <property type="molecule type" value="Genomic_DNA"/>
</dbReference>
<dbReference type="PANTHER" id="PTHR42866">
    <property type="entry name" value="3-DEOXY-MANNO-OCTULOSONATE CYTIDYLYLTRANSFERASE"/>
    <property type="match status" value="1"/>
</dbReference>
<dbReference type="Proteomes" id="UP000711391">
    <property type="component" value="Unassembled WGS sequence"/>
</dbReference>
<evidence type="ECO:0000256" key="2">
    <source>
        <dbReference type="ARBA" id="ARBA00022695"/>
    </source>
</evidence>
<dbReference type="GO" id="GO:0009103">
    <property type="term" value="P:lipopolysaccharide biosynthetic process"/>
    <property type="evidence" value="ECO:0007669"/>
    <property type="project" value="UniProtKB-KW"/>
</dbReference>
<dbReference type="EC" id="2.7.7.38" evidence="4"/>
<proteinExistence type="predicted"/>
<evidence type="ECO:0000256" key="3">
    <source>
        <dbReference type="ARBA" id="ARBA00022985"/>
    </source>
</evidence>
<gene>
    <name evidence="4" type="primary">kdsB</name>
    <name evidence="4" type="ORF">ISQ64_04245</name>
</gene>
<protein>
    <submittedName>
        <fullName evidence="4">3-deoxy-manno-octulosonate cytidylyltransferase</fullName>
        <ecNumber evidence="4">2.7.7.38</ecNumber>
    </submittedName>
</protein>
<name>A0A937I5Q0_9GAMM</name>
<reference evidence="4" key="1">
    <citation type="submission" date="2020-10" db="EMBL/GenBank/DDBJ databases">
        <title>Microbiome of the Black Sea water column analyzed by genome centric metagenomics.</title>
        <authorList>
            <person name="Cabello-Yeves P.J."/>
            <person name="Callieri C."/>
            <person name="Picazo A."/>
            <person name="Mehrshad M."/>
            <person name="Haro-Moreno J.M."/>
            <person name="Roda-Garcia J."/>
            <person name="Dzembekova N."/>
            <person name="Slabakova V."/>
            <person name="Slabakova N."/>
            <person name="Moncheva S."/>
            <person name="Rodriguez-Valera F."/>
        </authorList>
    </citation>
    <scope>NUCLEOTIDE SEQUENCE</scope>
    <source>
        <strain evidence="4">BS307-5m-G50</strain>
    </source>
</reference>
<dbReference type="NCBIfam" id="NF003952">
    <property type="entry name" value="PRK05450.1-5"/>
    <property type="match status" value="1"/>
</dbReference>
<dbReference type="PANTHER" id="PTHR42866:SF2">
    <property type="entry name" value="3-DEOXY-MANNO-OCTULOSONATE CYTIDYLYLTRANSFERASE, MITOCHONDRIAL"/>
    <property type="match status" value="1"/>
</dbReference>
<comment type="caution">
    <text evidence="4">The sequence shown here is derived from an EMBL/GenBank/DDBJ whole genome shotgun (WGS) entry which is preliminary data.</text>
</comment>
<dbReference type="AlphaFoldDB" id="A0A937I5Q0"/>
<dbReference type="Pfam" id="PF02348">
    <property type="entry name" value="CTP_transf_3"/>
    <property type="match status" value="1"/>
</dbReference>
<dbReference type="GO" id="GO:0005829">
    <property type="term" value="C:cytosol"/>
    <property type="evidence" value="ECO:0007669"/>
    <property type="project" value="TreeGrafter"/>
</dbReference>
<evidence type="ECO:0000256" key="1">
    <source>
        <dbReference type="ARBA" id="ARBA00022679"/>
    </source>
</evidence>
<accession>A0A937I5Q0</accession>
<sequence>MDKKFIILIPSRIGSTRLKNKPLAKIGSMSLIQRVYMNAINLSENIYIATDSKEIQSHALSFTNNIVMTSPDHISGTDRICEAAGYLDLNDEDLVINLQGDEPFMPLDLITNIIDDFYTNDCDVISACHPIDKDNDINNPNCVKAILNENNYAITFQRKLVNHENKKIMRHIGLYAYSYKVLKELVNLEPSKNEIEHKLEQLRFLDNGYSIFLTEYKNNIPPGIDTEDDLIIANKFLESL</sequence>
<evidence type="ECO:0000313" key="4">
    <source>
        <dbReference type="EMBL" id="MBL6818596.1"/>
    </source>
</evidence>
<dbReference type="SUPFAM" id="SSF53448">
    <property type="entry name" value="Nucleotide-diphospho-sugar transferases"/>
    <property type="match status" value="1"/>
</dbReference>